<reference evidence="1" key="1">
    <citation type="submission" date="2023-07" db="EMBL/GenBank/DDBJ databases">
        <title>Sorghum-associated microbial communities from plants grown in Nebraska, USA.</title>
        <authorList>
            <person name="Schachtman D."/>
        </authorList>
    </citation>
    <scope>NUCLEOTIDE SEQUENCE</scope>
    <source>
        <strain evidence="1">BE330</strain>
    </source>
</reference>
<dbReference type="Proteomes" id="UP001185331">
    <property type="component" value="Unassembled WGS sequence"/>
</dbReference>
<name>A0AAE3XDQ3_9DEIO</name>
<protein>
    <submittedName>
        <fullName evidence="1">Uncharacterized protein</fullName>
    </submittedName>
</protein>
<dbReference type="RefSeq" id="WP_309853009.1">
    <property type="nucleotide sequence ID" value="NZ_JAVDQJ010000004.1"/>
</dbReference>
<dbReference type="AlphaFoldDB" id="A0AAE3XDQ3"/>
<sequence length="79" mass="8679">MPGPYTREGYLRAKVLDAMASDCHTQALLFASLGNDEMSAVYEQTGSGLHQMARALFPLYPHEDFIAGLDWARAAGFVE</sequence>
<organism evidence="1 2">
    <name type="scientific">Deinococcus soli</name>
    <name type="common">ex Cha et al. 2016</name>
    <dbReference type="NCBI Taxonomy" id="1309411"/>
    <lineage>
        <taxon>Bacteria</taxon>
        <taxon>Thermotogati</taxon>
        <taxon>Deinococcota</taxon>
        <taxon>Deinococci</taxon>
        <taxon>Deinococcales</taxon>
        <taxon>Deinococcaceae</taxon>
        <taxon>Deinococcus</taxon>
    </lineage>
</organism>
<dbReference type="EMBL" id="JAVDQK010000005">
    <property type="protein sequence ID" value="MDR6218612.1"/>
    <property type="molecule type" value="Genomic_DNA"/>
</dbReference>
<evidence type="ECO:0000313" key="1">
    <source>
        <dbReference type="EMBL" id="MDR6218612.1"/>
    </source>
</evidence>
<accession>A0AAE3XDQ3</accession>
<gene>
    <name evidence="1" type="ORF">J2Y00_002209</name>
</gene>
<evidence type="ECO:0000313" key="2">
    <source>
        <dbReference type="Proteomes" id="UP001185331"/>
    </source>
</evidence>
<proteinExistence type="predicted"/>
<comment type="caution">
    <text evidence="1">The sequence shown here is derived from an EMBL/GenBank/DDBJ whole genome shotgun (WGS) entry which is preliminary data.</text>
</comment>